<dbReference type="Proteomes" id="UP001231518">
    <property type="component" value="Chromosome 23"/>
</dbReference>
<dbReference type="GO" id="GO:0005615">
    <property type="term" value="C:extracellular space"/>
    <property type="evidence" value="ECO:0007669"/>
    <property type="project" value="TreeGrafter"/>
</dbReference>
<comment type="subcellular location">
    <subcellularLocation>
        <location evidence="1">Secreted</location>
    </subcellularLocation>
</comment>
<evidence type="ECO:0000256" key="3">
    <source>
        <dbReference type="ARBA" id="ARBA00022525"/>
    </source>
</evidence>
<dbReference type="InterPro" id="IPR029058">
    <property type="entry name" value="AB_hydrolase_fold"/>
</dbReference>
<organism evidence="6 7">
    <name type="scientific">Mythimna separata</name>
    <name type="common">Oriental armyworm</name>
    <name type="synonym">Pseudaletia separata</name>
    <dbReference type="NCBI Taxonomy" id="271217"/>
    <lineage>
        <taxon>Eukaryota</taxon>
        <taxon>Metazoa</taxon>
        <taxon>Ecdysozoa</taxon>
        <taxon>Arthropoda</taxon>
        <taxon>Hexapoda</taxon>
        <taxon>Insecta</taxon>
        <taxon>Pterygota</taxon>
        <taxon>Neoptera</taxon>
        <taxon>Endopterygota</taxon>
        <taxon>Lepidoptera</taxon>
        <taxon>Glossata</taxon>
        <taxon>Ditrysia</taxon>
        <taxon>Noctuoidea</taxon>
        <taxon>Noctuidae</taxon>
        <taxon>Noctuinae</taxon>
        <taxon>Hadenini</taxon>
        <taxon>Mythimna</taxon>
    </lineage>
</organism>
<evidence type="ECO:0000256" key="1">
    <source>
        <dbReference type="ARBA" id="ARBA00004613"/>
    </source>
</evidence>
<dbReference type="EMBL" id="JARGEI010000023">
    <property type="protein sequence ID" value="KAJ8710363.1"/>
    <property type="molecule type" value="Genomic_DNA"/>
</dbReference>
<gene>
    <name evidence="6" type="ORF">PYW07_009729</name>
</gene>
<dbReference type="InterPro" id="IPR000734">
    <property type="entry name" value="TAG_lipase"/>
</dbReference>
<dbReference type="GO" id="GO:0016298">
    <property type="term" value="F:lipase activity"/>
    <property type="evidence" value="ECO:0007669"/>
    <property type="project" value="InterPro"/>
</dbReference>
<comment type="caution">
    <text evidence="6">The sequence shown here is derived from an EMBL/GenBank/DDBJ whole genome shotgun (WGS) entry which is preliminary data.</text>
</comment>
<evidence type="ECO:0000313" key="7">
    <source>
        <dbReference type="Proteomes" id="UP001231518"/>
    </source>
</evidence>
<evidence type="ECO:0000259" key="5">
    <source>
        <dbReference type="Pfam" id="PF00151"/>
    </source>
</evidence>
<keyword evidence="7" id="KW-1185">Reference proteome</keyword>
<dbReference type="PANTHER" id="PTHR11610">
    <property type="entry name" value="LIPASE"/>
    <property type="match status" value="1"/>
</dbReference>
<dbReference type="GO" id="GO:0016042">
    <property type="term" value="P:lipid catabolic process"/>
    <property type="evidence" value="ECO:0007669"/>
    <property type="project" value="TreeGrafter"/>
</dbReference>
<evidence type="ECO:0000313" key="6">
    <source>
        <dbReference type="EMBL" id="KAJ8710363.1"/>
    </source>
</evidence>
<comment type="similarity">
    <text evidence="2 4">Belongs to the AB hydrolase superfamily. Lipase family.</text>
</comment>
<keyword evidence="3" id="KW-0964">Secreted</keyword>
<dbReference type="PANTHER" id="PTHR11610:SF173">
    <property type="entry name" value="LIPASE DOMAIN-CONTAINING PROTEIN-RELATED"/>
    <property type="match status" value="1"/>
</dbReference>
<dbReference type="GO" id="GO:0017171">
    <property type="term" value="F:serine hydrolase activity"/>
    <property type="evidence" value="ECO:0007669"/>
    <property type="project" value="TreeGrafter"/>
</dbReference>
<feature type="domain" description="Lipase" evidence="5">
    <location>
        <begin position="151"/>
        <end position="394"/>
    </location>
</feature>
<name>A0AAD7YD26_MYTSE</name>
<evidence type="ECO:0000256" key="2">
    <source>
        <dbReference type="ARBA" id="ARBA00010701"/>
    </source>
</evidence>
<dbReference type="SUPFAM" id="SSF53474">
    <property type="entry name" value="alpha/beta-Hydrolases"/>
    <property type="match status" value="1"/>
</dbReference>
<accession>A0AAD7YD26</accession>
<dbReference type="AlphaFoldDB" id="A0AAD7YD26"/>
<evidence type="ECO:0000256" key="4">
    <source>
        <dbReference type="RuleBase" id="RU004262"/>
    </source>
</evidence>
<dbReference type="Pfam" id="PF00151">
    <property type="entry name" value="Lipase"/>
    <property type="match status" value="1"/>
</dbReference>
<sequence length="423" mass="47155">MTSFGEQQASVSDTSSIWSGLFKGLQSMLRNVNPQISNFEAALASVPENERNHFKTMSRMIKIAVALALAITLAGQARAATYGPRADYGYPAGLIPDCPGTHKNASISPRMMQNLQVTMHRLTSTGQIVRKMMPVESAHKIIAKDKSIDLKNKKTVFYAVGFFDSSVFPFSQAIGTSYSKRGYNVFITETFAFFTYIYPKSVRLTKFIGKKMGEFLVRLNELGLDPKDLELVGTSLGAHEIALAAKYFYQVTGKKPSRLTGLDPAGPCFRSLGPEDKLWRTDAERVDVLHTNIDGFGIAETLGHVDIYANGGEFQPGDIPRLPCLIICSHIRAMIYWWQALEHPKKFIAVKCNSVQEARFAQCYNNTPTNYLGIEAHFDRPGIFYLATSNEFPYYAGKEGLKEENEIYTSVVKRINDDDGFVV</sequence>
<dbReference type="InterPro" id="IPR013818">
    <property type="entry name" value="Lipase"/>
</dbReference>
<proteinExistence type="inferred from homology"/>
<protein>
    <recommendedName>
        <fullName evidence="5">Lipase domain-containing protein</fullName>
    </recommendedName>
</protein>
<reference evidence="6" key="1">
    <citation type="submission" date="2023-03" db="EMBL/GenBank/DDBJ databases">
        <title>Chromosome-level genomes of two armyworms, Mythimna separata and Mythimna loreyi, provide insights into the biosynthesis and reception of sex pheromones.</title>
        <authorList>
            <person name="Zhao H."/>
        </authorList>
    </citation>
    <scope>NUCLEOTIDE SEQUENCE</scope>
    <source>
        <strain evidence="6">BeijingLab</strain>
        <tissue evidence="6">Pupa</tissue>
    </source>
</reference>
<dbReference type="Gene3D" id="3.40.50.1820">
    <property type="entry name" value="alpha/beta hydrolase"/>
    <property type="match status" value="1"/>
</dbReference>